<dbReference type="AlphaFoldDB" id="A0A517YQ45"/>
<gene>
    <name evidence="2" type="ORF">KS4_03860</name>
</gene>
<organism evidence="2 3">
    <name type="scientific">Poriferisphaera corsica</name>
    <dbReference type="NCBI Taxonomy" id="2528020"/>
    <lineage>
        <taxon>Bacteria</taxon>
        <taxon>Pseudomonadati</taxon>
        <taxon>Planctomycetota</taxon>
        <taxon>Phycisphaerae</taxon>
        <taxon>Phycisphaerales</taxon>
        <taxon>Phycisphaeraceae</taxon>
        <taxon>Poriferisphaera</taxon>
    </lineage>
</organism>
<feature type="domain" description="GyrI-like small molecule binding" evidence="1">
    <location>
        <begin position="9"/>
        <end position="154"/>
    </location>
</feature>
<dbReference type="EMBL" id="CP036425">
    <property type="protein sequence ID" value="QDU32354.1"/>
    <property type="molecule type" value="Genomic_DNA"/>
</dbReference>
<dbReference type="SUPFAM" id="SSF55136">
    <property type="entry name" value="Probable bacterial effector-binding domain"/>
    <property type="match status" value="1"/>
</dbReference>
<dbReference type="InterPro" id="IPR011256">
    <property type="entry name" value="Reg_factor_effector_dom_sf"/>
</dbReference>
<dbReference type="Pfam" id="PF06445">
    <property type="entry name" value="GyrI-like"/>
    <property type="match status" value="1"/>
</dbReference>
<sequence length="160" mass="17852">MAQQTSFIIKDTPNYTALCHTRDITFAQIPEVAGEVIPQIWEHALNKLDTCTAGPVVFSYEPSEKPDHIQLTIAIPIVPKDGLELSSSDYQIKHYPPAKVASTEHPGSMTTIGQSWEKLFQSTKEAGLNCECGNGREIYTHWISHESPDNRTEIQALIMD</sequence>
<accession>A0A517YQ45</accession>
<evidence type="ECO:0000259" key="1">
    <source>
        <dbReference type="Pfam" id="PF06445"/>
    </source>
</evidence>
<reference evidence="2 3" key="1">
    <citation type="submission" date="2019-02" db="EMBL/GenBank/DDBJ databases">
        <title>Deep-cultivation of Planctomycetes and their phenomic and genomic characterization uncovers novel biology.</title>
        <authorList>
            <person name="Wiegand S."/>
            <person name="Jogler M."/>
            <person name="Boedeker C."/>
            <person name="Pinto D."/>
            <person name="Vollmers J."/>
            <person name="Rivas-Marin E."/>
            <person name="Kohn T."/>
            <person name="Peeters S.H."/>
            <person name="Heuer A."/>
            <person name="Rast P."/>
            <person name="Oberbeckmann S."/>
            <person name="Bunk B."/>
            <person name="Jeske O."/>
            <person name="Meyerdierks A."/>
            <person name="Storesund J.E."/>
            <person name="Kallscheuer N."/>
            <person name="Luecker S."/>
            <person name="Lage O.M."/>
            <person name="Pohl T."/>
            <person name="Merkel B.J."/>
            <person name="Hornburger P."/>
            <person name="Mueller R.-W."/>
            <person name="Bruemmer F."/>
            <person name="Labrenz M."/>
            <person name="Spormann A.M."/>
            <person name="Op den Camp H."/>
            <person name="Overmann J."/>
            <person name="Amann R."/>
            <person name="Jetten M.S.M."/>
            <person name="Mascher T."/>
            <person name="Medema M.H."/>
            <person name="Devos D.P."/>
            <person name="Kaster A.-K."/>
            <person name="Ovreas L."/>
            <person name="Rohde M."/>
            <person name="Galperin M.Y."/>
            <person name="Jogler C."/>
        </authorList>
    </citation>
    <scope>NUCLEOTIDE SEQUENCE [LARGE SCALE GENOMIC DNA]</scope>
    <source>
        <strain evidence="2 3">KS4</strain>
    </source>
</reference>
<evidence type="ECO:0000313" key="3">
    <source>
        <dbReference type="Proteomes" id="UP000317369"/>
    </source>
</evidence>
<keyword evidence="3" id="KW-1185">Reference proteome</keyword>
<protein>
    <submittedName>
        <fullName evidence="2">Bacterial transcription activator, effector binding domain</fullName>
    </submittedName>
</protein>
<proteinExistence type="predicted"/>
<evidence type="ECO:0000313" key="2">
    <source>
        <dbReference type="EMBL" id="QDU32354.1"/>
    </source>
</evidence>
<dbReference type="RefSeq" id="WP_145073793.1">
    <property type="nucleotide sequence ID" value="NZ_CP036425.1"/>
</dbReference>
<dbReference type="Proteomes" id="UP000317369">
    <property type="component" value="Chromosome"/>
</dbReference>
<dbReference type="InterPro" id="IPR029442">
    <property type="entry name" value="GyrI-like"/>
</dbReference>
<name>A0A517YQ45_9BACT</name>
<dbReference type="KEGG" id="pcor:KS4_03860"/>
<dbReference type="Gene3D" id="3.20.80.10">
    <property type="entry name" value="Regulatory factor, effector binding domain"/>
    <property type="match status" value="1"/>
</dbReference>
<dbReference type="OrthoDB" id="7914880at2"/>